<dbReference type="SUPFAM" id="SSF69360">
    <property type="entry name" value="Cell wall binding repeat"/>
    <property type="match status" value="1"/>
</dbReference>
<sequence>MKQTLKLVVVLSVISLLFSSYATKYSTELIPIMRGIYIEYIDQKGNTVLKNNYLKGSLFREGLALVQADNKQKTWGYIDTKGQYVIPPTYVNASVFSEGIAWGTREDSRPIALNQSGEELFTMDIAEVVGNYTNGLAKFAVYNDEGLLRWGFVDKKGEVVVQPIYEQVKSFNEGLAPVKDQEKGWGYIDTNGDFVIQPQYYFAKMFRYGVAVVYHSIDSVAVIDKEGKVLLTDNFVDLHVDGDLYMFEQGNKFGWLDREGAVVIPAIYQEIHPFSIRDLALVRLDNLFGYINKKGEMIIEPRYTNAYMFLGDIAPVTQDGYTGFIGKKGNYVIPPARIEVPFDIATQTYLLDTHFRMVFSEYINVGEILDRMKLEKLEGVTPIMTYEAIFALLDLSPKNYENSSSQLLINKKTVSVDVSYSFSTIGHLIDSTTLASKPTGLKYDIYLTGNMNKRIDLLEEELLLKLTNFVKTATDSYESDQMRLSIQKEYGLLSLEITYK</sequence>
<name>A0A7K1GNF1_9FLAO</name>
<dbReference type="Pfam" id="PF14903">
    <property type="entry name" value="WG_beta_rep"/>
    <property type="match status" value="6"/>
</dbReference>
<dbReference type="PANTHER" id="PTHR37841">
    <property type="entry name" value="GLR2918 PROTEIN"/>
    <property type="match status" value="1"/>
</dbReference>
<gene>
    <name evidence="1" type="ORF">GJV77_08290</name>
</gene>
<dbReference type="Proteomes" id="UP000488936">
    <property type="component" value="Unassembled WGS sequence"/>
</dbReference>
<dbReference type="InterPro" id="IPR032774">
    <property type="entry name" value="WG_beta_rep"/>
</dbReference>
<proteinExistence type="predicted"/>
<comment type="caution">
    <text evidence="1">The sequence shown here is derived from an EMBL/GenBank/DDBJ whole genome shotgun (WGS) entry which is preliminary data.</text>
</comment>
<evidence type="ECO:0008006" key="3">
    <source>
        <dbReference type="Google" id="ProtNLM"/>
    </source>
</evidence>
<evidence type="ECO:0000313" key="1">
    <source>
        <dbReference type="EMBL" id="MTH29913.1"/>
    </source>
</evidence>
<reference evidence="1 2" key="1">
    <citation type="journal article" date="2006" name="Int. J. Syst. Evol. Microbiol.">
        <title>Myroides pelagicus sp. nov., isolated from seawater in Thailand.</title>
        <authorList>
            <person name="Yoon J."/>
            <person name="Maneerat S."/>
            <person name="Kawai F."/>
            <person name="Yokota A."/>
        </authorList>
    </citation>
    <scope>NUCLEOTIDE SEQUENCE [LARGE SCALE GENOMIC DNA]</scope>
    <source>
        <strain evidence="1 2">SM1T</strain>
    </source>
</reference>
<dbReference type="EMBL" id="WMJY01000016">
    <property type="protein sequence ID" value="MTH29913.1"/>
    <property type="molecule type" value="Genomic_DNA"/>
</dbReference>
<dbReference type="OrthoDB" id="5464673at2"/>
<evidence type="ECO:0000313" key="2">
    <source>
        <dbReference type="Proteomes" id="UP000488936"/>
    </source>
</evidence>
<accession>A0A7K1GNF1</accession>
<dbReference type="RefSeq" id="WP_155035905.1">
    <property type="nucleotide sequence ID" value="NZ_JBHTIG010000053.1"/>
</dbReference>
<protein>
    <recommendedName>
        <fullName evidence="3">WG repeat-containing protein</fullName>
    </recommendedName>
</protein>
<dbReference type="AlphaFoldDB" id="A0A7K1GNF1"/>
<keyword evidence="2" id="KW-1185">Reference proteome</keyword>
<dbReference type="PANTHER" id="PTHR37841:SF1">
    <property type="entry name" value="DUF3298 DOMAIN-CONTAINING PROTEIN"/>
    <property type="match status" value="1"/>
</dbReference>
<organism evidence="1 2">
    <name type="scientific">Myroides pelagicus</name>
    <dbReference type="NCBI Taxonomy" id="270914"/>
    <lineage>
        <taxon>Bacteria</taxon>
        <taxon>Pseudomonadati</taxon>
        <taxon>Bacteroidota</taxon>
        <taxon>Flavobacteriia</taxon>
        <taxon>Flavobacteriales</taxon>
        <taxon>Flavobacteriaceae</taxon>
        <taxon>Myroides</taxon>
    </lineage>
</organism>